<dbReference type="Proteomes" id="UP000054477">
    <property type="component" value="Unassembled WGS sequence"/>
</dbReference>
<protein>
    <submittedName>
        <fullName evidence="1">Uncharacterized protein</fullName>
    </submittedName>
</protein>
<keyword evidence="2" id="KW-1185">Reference proteome</keyword>
<dbReference type="HOGENOM" id="CLU_068116_1_1_1"/>
<reference evidence="1 2" key="1">
    <citation type="submission" date="2014-04" db="EMBL/GenBank/DDBJ databases">
        <authorList>
            <consortium name="DOE Joint Genome Institute"/>
            <person name="Kuo A."/>
            <person name="Kohler A."/>
            <person name="Nagy L.G."/>
            <person name="Floudas D."/>
            <person name="Copeland A."/>
            <person name="Barry K.W."/>
            <person name="Cichocki N."/>
            <person name="Veneault-Fourrey C."/>
            <person name="LaButti K."/>
            <person name="Lindquist E.A."/>
            <person name="Lipzen A."/>
            <person name="Lundell T."/>
            <person name="Morin E."/>
            <person name="Murat C."/>
            <person name="Sun H."/>
            <person name="Tunlid A."/>
            <person name="Henrissat B."/>
            <person name="Grigoriev I.V."/>
            <person name="Hibbett D.S."/>
            <person name="Martin F."/>
            <person name="Nordberg H.P."/>
            <person name="Cantor M.N."/>
            <person name="Hua S.X."/>
        </authorList>
    </citation>
    <scope>NUCLEOTIDE SEQUENCE [LARGE SCALE GENOMIC DNA]</scope>
    <source>
        <strain evidence="1 2">LaAM-08-1</strain>
    </source>
</reference>
<proteinExistence type="predicted"/>
<sequence>MASSFRLPQSLDSLTSNAPALYLPPLLSSLPENIPPHNLPSQNPPLLTEARLPDIDPVSLSLHKALHYFRPLSSDYANTPYSDAFNWSELVLPADEEREWYCVAFRSKRLPGSESAPLYEADEYAHQEAVLSGGLIMYWYGIPDPETGMNLASCIWQSRKHAVAASLAPHHIKAMQLAAQSYQVYTLERHILRKNKGNTSVEVLPFSGGEVGW</sequence>
<organism evidence="1 2">
    <name type="scientific">Laccaria amethystina LaAM-08-1</name>
    <dbReference type="NCBI Taxonomy" id="1095629"/>
    <lineage>
        <taxon>Eukaryota</taxon>
        <taxon>Fungi</taxon>
        <taxon>Dikarya</taxon>
        <taxon>Basidiomycota</taxon>
        <taxon>Agaricomycotina</taxon>
        <taxon>Agaricomycetes</taxon>
        <taxon>Agaricomycetidae</taxon>
        <taxon>Agaricales</taxon>
        <taxon>Agaricineae</taxon>
        <taxon>Hydnangiaceae</taxon>
        <taxon>Laccaria</taxon>
    </lineage>
</organism>
<accession>A0A0C9XPJ6</accession>
<dbReference type="PANTHER" id="PTHR36986">
    <property type="entry name" value="UPF0643 PROTEIN PB2B2.08"/>
    <property type="match status" value="1"/>
</dbReference>
<reference evidence="2" key="2">
    <citation type="submission" date="2015-01" db="EMBL/GenBank/DDBJ databases">
        <title>Evolutionary Origins and Diversification of the Mycorrhizal Mutualists.</title>
        <authorList>
            <consortium name="DOE Joint Genome Institute"/>
            <consortium name="Mycorrhizal Genomics Consortium"/>
            <person name="Kohler A."/>
            <person name="Kuo A."/>
            <person name="Nagy L.G."/>
            <person name="Floudas D."/>
            <person name="Copeland A."/>
            <person name="Barry K.W."/>
            <person name="Cichocki N."/>
            <person name="Veneault-Fourrey C."/>
            <person name="LaButti K."/>
            <person name="Lindquist E.A."/>
            <person name="Lipzen A."/>
            <person name="Lundell T."/>
            <person name="Morin E."/>
            <person name="Murat C."/>
            <person name="Riley R."/>
            <person name="Ohm R."/>
            <person name="Sun H."/>
            <person name="Tunlid A."/>
            <person name="Henrissat B."/>
            <person name="Grigoriev I.V."/>
            <person name="Hibbett D.S."/>
            <person name="Martin F."/>
        </authorList>
    </citation>
    <scope>NUCLEOTIDE SEQUENCE [LARGE SCALE GENOMIC DNA]</scope>
    <source>
        <strain evidence="2">LaAM-08-1</strain>
    </source>
</reference>
<dbReference type="EMBL" id="KN838579">
    <property type="protein sequence ID" value="KIK03474.1"/>
    <property type="molecule type" value="Genomic_DNA"/>
</dbReference>
<dbReference type="AlphaFoldDB" id="A0A0C9XPJ6"/>
<evidence type="ECO:0000313" key="2">
    <source>
        <dbReference type="Proteomes" id="UP000054477"/>
    </source>
</evidence>
<dbReference type="PANTHER" id="PTHR36986:SF1">
    <property type="entry name" value="UPF0643 PROTEIN PB2B2.08"/>
    <property type="match status" value="1"/>
</dbReference>
<evidence type="ECO:0000313" key="1">
    <source>
        <dbReference type="EMBL" id="KIK03474.1"/>
    </source>
</evidence>
<dbReference type="OrthoDB" id="2140489at2759"/>
<name>A0A0C9XPJ6_9AGAR</name>
<gene>
    <name evidence="1" type="ORF">K443DRAFT_653260</name>
</gene>